<dbReference type="EMBL" id="CP035758">
    <property type="protein sequence ID" value="QBD79240.1"/>
    <property type="molecule type" value="Genomic_DNA"/>
</dbReference>
<evidence type="ECO:0000256" key="2">
    <source>
        <dbReference type="ARBA" id="ARBA00023125"/>
    </source>
</evidence>
<dbReference type="PROSITE" id="PS50977">
    <property type="entry name" value="HTH_TETR_2"/>
    <property type="match status" value="1"/>
</dbReference>
<dbReference type="PROSITE" id="PS01081">
    <property type="entry name" value="HTH_TETR_1"/>
    <property type="match status" value="1"/>
</dbReference>
<organism evidence="6 7">
    <name type="scientific">Ktedonosporobacter rubrisoli</name>
    <dbReference type="NCBI Taxonomy" id="2509675"/>
    <lineage>
        <taxon>Bacteria</taxon>
        <taxon>Bacillati</taxon>
        <taxon>Chloroflexota</taxon>
        <taxon>Ktedonobacteria</taxon>
        <taxon>Ktedonobacterales</taxon>
        <taxon>Ktedonosporobacteraceae</taxon>
        <taxon>Ktedonosporobacter</taxon>
    </lineage>
</organism>
<keyword evidence="2 4" id="KW-0238">DNA-binding</keyword>
<dbReference type="GO" id="GO:0003677">
    <property type="term" value="F:DNA binding"/>
    <property type="evidence" value="ECO:0007669"/>
    <property type="project" value="UniProtKB-UniRule"/>
</dbReference>
<dbReference type="InterPro" id="IPR023772">
    <property type="entry name" value="DNA-bd_HTH_TetR-type_CS"/>
</dbReference>
<feature type="DNA-binding region" description="H-T-H motif" evidence="4">
    <location>
        <begin position="28"/>
        <end position="47"/>
    </location>
</feature>
<dbReference type="AlphaFoldDB" id="A0A4P6JV81"/>
<accession>A0A4P6JV81</accession>
<dbReference type="OrthoDB" id="9814200at2"/>
<proteinExistence type="predicted"/>
<evidence type="ECO:0000313" key="7">
    <source>
        <dbReference type="Proteomes" id="UP000290365"/>
    </source>
</evidence>
<sequence length="197" mass="21977">MHKGEQTRQAILARAAQVFSLSGYAGTSMDTLTRATGLTKGGIYNHFGSKEALAVEAFDFSSNLVRARFKELLRNRQEAIERLMAVLSIFQSLLEEPLLQGGCPLLNTAIEADDTNPVLRERAQKASADWRKFITRTVQSGIERQEIKPESDAEEVASVLIATLEGAIMLSKLHADMRYMDQAIQHLTRYLHSLQLT</sequence>
<dbReference type="InterPro" id="IPR001647">
    <property type="entry name" value="HTH_TetR"/>
</dbReference>
<keyword evidence="7" id="KW-1185">Reference proteome</keyword>
<gene>
    <name evidence="6" type="ORF">EPA93_25955</name>
</gene>
<reference evidence="6 7" key="1">
    <citation type="submission" date="2019-01" db="EMBL/GenBank/DDBJ databases">
        <title>Ktedonosporobacter rubrisoli SCAWS-G2.</title>
        <authorList>
            <person name="Huang Y."/>
            <person name="Yan B."/>
        </authorList>
    </citation>
    <scope>NUCLEOTIDE SEQUENCE [LARGE SCALE GENOMIC DNA]</scope>
    <source>
        <strain evidence="6 7">SCAWS-G2</strain>
    </source>
</reference>
<dbReference type="Pfam" id="PF16925">
    <property type="entry name" value="TetR_C_13"/>
    <property type="match status" value="1"/>
</dbReference>
<dbReference type="PANTHER" id="PTHR47506:SF3">
    <property type="entry name" value="HTH-TYPE TRANSCRIPTIONAL REGULATOR LMRA"/>
    <property type="match status" value="1"/>
</dbReference>
<keyword evidence="3" id="KW-0804">Transcription</keyword>
<dbReference type="InterPro" id="IPR036271">
    <property type="entry name" value="Tet_transcr_reg_TetR-rel_C_sf"/>
</dbReference>
<dbReference type="Proteomes" id="UP000290365">
    <property type="component" value="Chromosome"/>
</dbReference>
<dbReference type="SUPFAM" id="SSF46689">
    <property type="entry name" value="Homeodomain-like"/>
    <property type="match status" value="1"/>
</dbReference>
<dbReference type="InterPro" id="IPR011075">
    <property type="entry name" value="TetR_C"/>
</dbReference>
<dbReference type="Pfam" id="PF00440">
    <property type="entry name" value="TetR_N"/>
    <property type="match status" value="1"/>
</dbReference>
<dbReference type="SUPFAM" id="SSF48498">
    <property type="entry name" value="Tetracyclin repressor-like, C-terminal domain"/>
    <property type="match status" value="1"/>
</dbReference>
<dbReference type="PRINTS" id="PR00455">
    <property type="entry name" value="HTHTETR"/>
</dbReference>
<dbReference type="PANTHER" id="PTHR47506">
    <property type="entry name" value="TRANSCRIPTIONAL REGULATORY PROTEIN"/>
    <property type="match status" value="1"/>
</dbReference>
<dbReference type="Gene3D" id="1.10.357.10">
    <property type="entry name" value="Tetracycline Repressor, domain 2"/>
    <property type="match status" value="1"/>
</dbReference>
<dbReference type="KEGG" id="kbs:EPA93_25955"/>
<keyword evidence="1" id="KW-0805">Transcription regulation</keyword>
<dbReference type="RefSeq" id="WP_129890293.1">
    <property type="nucleotide sequence ID" value="NZ_CP035758.1"/>
</dbReference>
<evidence type="ECO:0000259" key="5">
    <source>
        <dbReference type="PROSITE" id="PS50977"/>
    </source>
</evidence>
<name>A0A4P6JV81_KTERU</name>
<protein>
    <submittedName>
        <fullName evidence="6">TetR/AcrR family transcriptional regulator</fullName>
    </submittedName>
</protein>
<evidence type="ECO:0000256" key="4">
    <source>
        <dbReference type="PROSITE-ProRule" id="PRU00335"/>
    </source>
</evidence>
<dbReference type="InterPro" id="IPR009057">
    <property type="entry name" value="Homeodomain-like_sf"/>
</dbReference>
<feature type="domain" description="HTH tetR-type" evidence="5">
    <location>
        <begin position="5"/>
        <end position="65"/>
    </location>
</feature>
<evidence type="ECO:0000313" key="6">
    <source>
        <dbReference type="EMBL" id="QBD79240.1"/>
    </source>
</evidence>
<evidence type="ECO:0000256" key="1">
    <source>
        <dbReference type="ARBA" id="ARBA00023015"/>
    </source>
</evidence>
<evidence type="ECO:0000256" key="3">
    <source>
        <dbReference type="ARBA" id="ARBA00023163"/>
    </source>
</evidence>